<dbReference type="InterPro" id="IPR051214">
    <property type="entry name" value="GH32_Enzymes"/>
</dbReference>
<dbReference type="PATRIC" id="fig|1046596.6.peg.1581"/>
<evidence type="ECO:0000256" key="2">
    <source>
        <dbReference type="ARBA" id="ARBA00023295"/>
    </source>
</evidence>
<dbReference type="PANTHER" id="PTHR43101:SF1">
    <property type="entry name" value="BETA-FRUCTOSIDASE"/>
    <property type="match status" value="1"/>
</dbReference>
<protein>
    <recommendedName>
        <fullName evidence="3">Glycosyl hydrolase family 32 C-terminal domain-containing protein</fullName>
    </recommendedName>
</protein>
<accession>A0A0R2DYQ3</accession>
<dbReference type="Gene3D" id="2.115.10.20">
    <property type="entry name" value="Glycosyl hydrolase domain, family 43"/>
    <property type="match status" value="1"/>
</dbReference>
<dbReference type="InterPro" id="IPR023296">
    <property type="entry name" value="Glyco_hydro_beta-prop_sf"/>
</dbReference>
<dbReference type="Proteomes" id="UP000050898">
    <property type="component" value="Unassembled WGS sequence"/>
</dbReference>
<dbReference type="SUPFAM" id="SSF49899">
    <property type="entry name" value="Concanavalin A-like lectins/glucanases"/>
    <property type="match status" value="1"/>
</dbReference>
<reference evidence="4 5" key="1">
    <citation type="journal article" date="2015" name="Genome Announc.">
        <title>Expanding the biotechnology potential of lactobacilli through comparative genomics of 213 strains and associated genera.</title>
        <authorList>
            <person name="Sun Z."/>
            <person name="Harris H.M."/>
            <person name="McCann A."/>
            <person name="Guo C."/>
            <person name="Argimon S."/>
            <person name="Zhang W."/>
            <person name="Yang X."/>
            <person name="Jeffery I.B."/>
            <person name="Cooney J.C."/>
            <person name="Kagawa T.F."/>
            <person name="Liu W."/>
            <person name="Song Y."/>
            <person name="Salvetti E."/>
            <person name="Wrobel A."/>
            <person name="Rasinkangas P."/>
            <person name="Parkhill J."/>
            <person name="Rea M.C."/>
            <person name="O'Sullivan O."/>
            <person name="Ritari J."/>
            <person name="Douillard F.P."/>
            <person name="Paul Ross R."/>
            <person name="Yang R."/>
            <person name="Briner A.E."/>
            <person name="Felis G.E."/>
            <person name="de Vos W.M."/>
            <person name="Barrangou R."/>
            <person name="Klaenhammer T.R."/>
            <person name="Caufield P.W."/>
            <person name="Cui Y."/>
            <person name="Zhang H."/>
            <person name="O'Toole P.W."/>
        </authorList>
    </citation>
    <scope>NUCLEOTIDE SEQUENCE [LARGE SCALE GENOMIC DNA]</scope>
    <source>
        <strain evidence="4 5">DSM 20444</strain>
    </source>
</reference>
<name>A0A0R2DYQ3_9LACO</name>
<dbReference type="PANTHER" id="PTHR43101">
    <property type="entry name" value="BETA-FRUCTOSIDASE"/>
    <property type="match status" value="1"/>
</dbReference>
<sequence>MGNKNARTSRCWAGTMTIPRELRMQGDRLYTYPIAKLKTLRTKLLFTQDKFSKETSFNSNSHALEINANFSWGDSADTSVYFKLSDEVKNQILTIEFNPIKQKAYLLRDGKNGKRQASFSLKEQLKLKIYVYSSSIEVFINDGESSFTERFYVEGSLNFNFSSDSLMKQKVKVYCLSEN</sequence>
<evidence type="ECO:0000313" key="4">
    <source>
        <dbReference type="EMBL" id="KRN08978.1"/>
    </source>
</evidence>
<comment type="caution">
    <text evidence="4">The sequence shown here is derived from an EMBL/GenBank/DDBJ whole genome shotgun (WGS) entry which is preliminary data.</text>
</comment>
<evidence type="ECO:0000313" key="5">
    <source>
        <dbReference type="Proteomes" id="UP000050898"/>
    </source>
</evidence>
<dbReference type="AlphaFoldDB" id="A0A0R2DYQ3"/>
<dbReference type="Pfam" id="PF08244">
    <property type="entry name" value="Glyco_hydro_32C"/>
    <property type="match status" value="1"/>
</dbReference>
<keyword evidence="2" id="KW-0326">Glycosidase</keyword>
<feature type="domain" description="Glycosyl hydrolase family 32 C-terminal" evidence="3">
    <location>
        <begin position="51"/>
        <end position="164"/>
    </location>
</feature>
<dbReference type="EMBL" id="AYYH01000038">
    <property type="protein sequence ID" value="KRN08978.1"/>
    <property type="molecule type" value="Genomic_DNA"/>
</dbReference>
<dbReference type="Gene3D" id="2.60.120.560">
    <property type="entry name" value="Exo-inulinase, domain 1"/>
    <property type="match status" value="1"/>
</dbReference>
<organism evidence="4 5">
    <name type="scientific">Liquorilactobacillus mali KCTC 3596 = DSM 20444</name>
    <dbReference type="NCBI Taxonomy" id="1046596"/>
    <lineage>
        <taxon>Bacteria</taxon>
        <taxon>Bacillati</taxon>
        <taxon>Bacillota</taxon>
        <taxon>Bacilli</taxon>
        <taxon>Lactobacillales</taxon>
        <taxon>Lactobacillaceae</taxon>
        <taxon>Liquorilactobacillus</taxon>
    </lineage>
</organism>
<gene>
    <name evidence="4" type="ORF">FD00_GL001499</name>
</gene>
<dbReference type="InterPro" id="IPR013189">
    <property type="entry name" value="Glyco_hydro_32_C"/>
</dbReference>
<keyword evidence="1" id="KW-0378">Hydrolase</keyword>
<evidence type="ECO:0000256" key="1">
    <source>
        <dbReference type="ARBA" id="ARBA00022801"/>
    </source>
</evidence>
<proteinExistence type="predicted"/>
<keyword evidence="5" id="KW-1185">Reference proteome</keyword>
<evidence type="ECO:0000259" key="3">
    <source>
        <dbReference type="Pfam" id="PF08244"/>
    </source>
</evidence>
<dbReference type="GO" id="GO:0016798">
    <property type="term" value="F:hydrolase activity, acting on glycosyl bonds"/>
    <property type="evidence" value="ECO:0007669"/>
    <property type="project" value="UniProtKB-KW"/>
</dbReference>
<dbReference type="InterPro" id="IPR013320">
    <property type="entry name" value="ConA-like_dom_sf"/>
</dbReference>